<sequence>MSRAVLEAAFAEHRAGRLDAAVAGYRAVLADDPRDADALNLLAVARRAQGAVGEAIGLLARAVTVKPGFVDAWYNYGNALAAAGEHGGAANAYRRVVALEPERAAAHASLGVTLAEVGDLAGAAAAYERALAVDPEHAVARHNLGNLLPDLGRPHEGAAHLRRVAAARPDLAEARYNLAIALLRLGDYATGFRLYESRWDAPGFTGRRFYRRLPTWTGAPFQGRRLVVHAEQGLGDTLQFVRFAPLVRSLGGTLTLQVQSGLVRLLDGLKGADAVVGEGAEVPGQDLVAPMMSLPHLLGLTLGSIPARVPYLFADLERVARWRDRLHPRAGERLVAVGFRGNPAGSIDRGRSLSDPALLAPLAAVPGVRLIAVNKLDPAETVEVGGVTRLAAEMALEHPGPGFDAGPDAFLDTAAMMALCDGVVTTDTSLAHLAGALGRPTILMVKTNPDWRWMLGRTDSPWYPTMRLVRQETAGDWAGVVDVVARLLAEGS</sequence>
<dbReference type="PANTHER" id="PTHR44809">
    <property type="match status" value="1"/>
</dbReference>
<dbReference type="Gene3D" id="3.40.50.2000">
    <property type="entry name" value="Glycogen Phosphorylase B"/>
    <property type="match status" value="1"/>
</dbReference>
<dbReference type="GO" id="GO:0016757">
    <property type="term" value="F:glycosyltransferase activity"/>
    <property type="evidence" value="ECO:0007669"/>
    <property type="project" value="InterPro"/>
</dbReference>
<dbReference type="Proteomes" id="UP000294547">
    <property type="component" value="Unassembled WGS sequence"/>
</dbReference>
<feature type="repeat" description="TPR" evidence="1">
    <location>
        <begin position="70"/>
        <end position="103"/>
    </location>
</feature>
<dbReference type="EMBL" id="SNXY01000012">
    <property type="protein sequence ID" value="TDP81541.1"/>
    <property type="molecule type" value="Genomic_DNA"/>
</dbReference>
<dbReference type="PROSITE" id="PS50005">
    <property type="entry name" value="TPR"/>
    <property type="match status" value="2"/>
</dbReference>
<keyword evidence="3" id="KW-1185">Reference proteome</keyword>
<dbReference type="SMART" id="SM00028">
    <property type="entry name" value="TPR"/>
    <property type="match status" value="5"/>
</dbReference>
<dbReference type="OrthoDB" id="6193797at2"/>
<feature type="repeat" description="TPR" evidence="1">
    <location>
        <begin position="104"/>
        <end position="137"/>
    </location>
</feature>
<keyword evidence="2" id="KW-0808">Transferase</keyword>
<dbReference type="SUPFAM" id="SSF48452">
    <property type="entry name" value="TPR-like"/>
    <property type="match status" value="1"/>
</dbReference>
<reference evidence="2 3" key="1">
    <citation type="submission" date="2019-03" db="EMBL/GenBank/DDBJ databases">
        <title>Genomic Encyclopedia of Type Strains, Phase IV (KMG-IV): sequencing the most valuable type-strain genomes for metagenomic binning, comparative biology and taxonomic classification.</title>
        <authorList>
            <person name="Goeker M."/>
        </authorList>
    </citation>
    <scope>NUCLEOTIDE SEQUENCE [LARGE SCALE GENOMIC DNA]</scope>
    <source>
        <strain evidence="2 3">DSM 102969</strain>
    </source>
</reference>
<dbReference type="PANTHER" id="PTHR44809:SF1">
    <property type="entry name" value="PROTEIN O-MANNOSYL-TRANSFERASE TMTC1"/>
    <property type="match status" value="1"/>
</dbReference>
<dbReference type="SUPFAM" id="SSF53756">
    <property type="entry name" value="UDP-Glycosyltransferase/glycogen phosphorylase"/>
    <property type="match status" value="1"/>
</dbReference>
<dbReference type="AlphaFoldDB" id="A0A4R6R6G3"/>
<dbReference type="RefSeq" id="WP_126540712.1">
    <property type="nucleotide sequence ID" value="NZ_BSPM01000002.1"/>
</dbReference>
<dbReference type="Pfam" id="PF01075">
    <property type="entry name" value="Glyco_transf_9"/>
    <property type="match status" value="1"/>
</dbReference>
<dbReference type="InterPro" id="IPR011990">
    <property type="entry name" value="TPR-like_helical_dom_sf"/>
</dbReference>
<name>A0A4R6R6G3_9HYPH</name>
<keyword evidence="1" id="KW-0802">TPR repeat</keyword>
<dbReference type="Pfam" id="PF13432">
    <property type="entry name" value="TPR_16"/>
    <property type="match status" value="3"/>
</dbReference>
<evidence type="ECO:0000256" key="1">
    <source>
        <dbReference type="PROSITE-ProRule" id="PRU00339"/>
    </source>
</evidence>
<gene>
    <name evidence="2" type="ORF">EDD54_4411</name>
</gene>
<organism evidence="2 3">
    <name type="scientific">Oharaeibacter diazotrophicus</name>
    <dbReference type="NCBI Taxonomy" id="1920512"/>
    <lineage>
        <taxon>Bacteria</taxon>
        <taxon>Pseudomonadati</taxon>
        <taxon>Pseudomonadota</taxon>
        <taxon>Alphaproteobacteria</taxon>
        <taxon>Hyphomicrobiales</taxon>
        <taxon>Pleomorphomonadaceae</taxon>
        <taxon>Oharaeibacter</taxon>
    </lineage>
</organism>
<dbReference type="Gene3D" id="1.25.40.10">
    <property type="entry name" value="Tetratricopeptide repeat domain"/>
    <property type="match status" value="2"/>
</dbReference>
<evidence type="ECO:0000313" key="3">
    <source>
        <dbReference type="Proteomes" id="UP000294547"/>
    </source>
</evidence>
<dbReference type="InterPro" id="IPR019734">
    <property type="entry name" value="TPR_rpt"/>
</dbReference>
<protein>
    <submittedName>
        <fullName evidence="2">Glycosyl transferase family 9 (Putative heptosyltransferase)</fullName>
    </submittedName>
</protein>
<comment type="caution">
    <text evidence="2">The sequence shown here is derived from an EMBL/GenBank/DDBJ whole genome shotgun (WGS) entry which is preliminary data.</text>
</comment>
<accession>A0A4R6R6G3</accession>
<dbReference type="InterPro" id="IPR002201">
    <property type="entry name" value="Glyco_trans_9"/>
</dbReference>
<evidence type="ECO:0000313" key="2">
    <source>
        <dbReference type="EMBL" id="TDP81541.1"/>
    </source>
</evidence>
<proteinExistence type="predicted"/>
<dbReference type="InterPro" id="IPR052943">
    <property type="entry name" value="TMTC_O-mannosyl-trnsfr"/>
</dbReference>